<evidence type="ECO:0000256" key="2">
    <source>
        <dbReference type="PROSITE-ProRule" id="PRU00335"/>
    </source>
</evidence>
<sequence>MSEVEKSASPVEQRGERYEELKQKYLTRLLPVIQHQRLGHLRLDDIVRFMDISKATFYKYFSSKEDVVEQGVDLVVASLKQAATLVGDESSPPLLRFQQAFMQSLDIACYLPETLLLDVKQLSPLLWERVKQAQREWQQQLQRFYEQGIAQGIFHPIKPVLAVLQNELFLRNIMDPVFLMERDLTLRMLLYDYYELQKYQWLLPEFAKQIDDVPVSEFIDRVVHKFSLGIYKSQP</sequence>
<protein>
    <submittedName>
        <fullName evidence="4">TetR family transcriptional regulator</fullName>
    </submittedName>
</protein>
<reference evidence="4 5" key="1">
    <citation type="submission" date="2019-01" db="EMBL/GenBank/DDBJ databases">
        <title>Draft genome sequence of Dictyobacter sp. Uno17.</title>
        <authorList>
            <person name="Wang C.M."/>
            <person name="Zheng Y."/>
            <person name="Sakai Y."/>
            <person name="Abe K."/>
            <person name="Yokota A."/>
            <person name="Yabe S."/>
        </authorList>
    </citation>
    <scope>NUCLEOTIDE SEQUENCE [LARGE SCALE GENOMIC DNA]</scope>
    <source>
        <strain evidence="4 5">Uno17</strain>
    </source>
</reference>
<dbReference type="EMBL" id="BIXY01000033">
    <property type="protein sequence ID" value="GCF08946.1"/>
    <property type="molecule type" value="Genomic_DNA"/>
</dbReference>
<organism evidence="4 5">
    <name type="scientific">Dictyobacter arantiisoli</name>
    <dbReference type="NCBI Taxonomy" id="2014874"/>
    <lineage>
        <taxon>Bacteria</taxon>
        <taxon>Bacillati</taxon>
        <taxon>Chloroflexota</taxon>
        <taxon>Ktedonobacteria</taxon>
        <taxon>Ktedonobacterales</taxon>
        <taxon>Dictyobacteraceae</taxon>
        <taxon>Dictyobacter</taxon>
    </lineage>
</organism>
<dbReference type="Pfam" id="PF00440">
    <property type="entry name" value="TetR_N"/>
    <property type="match status" value="1"/>
</dbReference>
<feature type="DNA-binding region" description="H-T-H motif" evidence="2">
    <location>
        <begin position="42"/>
        <end position="61"/>
    </location>
</feature>
<dbReference type="RefSeq" id="WP_149401909.1">
    <property type="nucleotide sequence ID" value="NZ_BIXY01000033.1"/>
</dbReference>
<dbReference type="InterPro" id="IPR001647">
    <property type="entry name" value="HTH_TetR"/>
</dbReference>
<dbReference type="OrthoDB" id="154075at2"/>
<proteinExistence type="predicted"/>
<evidence type="ECO:0000313" key="5">
    <source>
        <dbReference type="Proteomes" id="UP000322530"/>
    </source>
</evidence>
<dbReference type="SUPFAM" id="SSF46689">
    <property type="entry name" value="Homeodomain-like"/>
    <property type="match status" value="1"/>
</dbReference>
<evidence type="ECO:0000256" key="1">
    <source>
        <dbReference type="ARBA" id="ARBA00023125"/>
    </source>
</evidence>
<evidence type="ECO:0000313" key="4">
    <source>
        <dbReference type="EMBL" id="GCF08946.1"/>
    </source>
</evidence>
<keyword evidence="1 2" id="KW-0238">DNA-binding</keyword>
<dbReference type="SUPFAM" id="SSF48498">
    <property type="entry name" value="Tetracyclin repressor-like, C-terminal domain"/>
    <property type="match status" value="1"/>
</dbReference>
<dbReference type="GO" id="GO:0003677">
    <property type="term" value="F:DNA binding"/>
    <property type="evidence" value="ECO:0007669"/>
    <property type="project" value="UniProtKB-UniRule"/>
</dbReference>
<dbReference type="Gene3D" id="1.10.357.10">
    <property type="entry name" value="Tetracycline Repressor, domain 2"/>
    <property type="match status" value="1"/>
</dbReference>
<feature type="domain" description="HTH tetR-type" evidence="3">
    <location>
        <begin position="19"/>
        <end position="79"/>
    </location>
</feature>
<comment type="caution">
    <text evidence="4">The sequence shown here is derived from an EMBL/GenBank/DDBJ whole genome shotgun (WGS) entry which is preliminary data.</text>
</comment>
<dbReference type="InterPro" id="IPR009057">
    <property type="entry name" value="Homeodomain-like_sf"/>
</dbReference>
<dbReference type="PROSITE" id="PS50977">
    <property type="entry name" value="HTH_TETR_2"/>
    <property type="match status" value="1"/>
</dbReference>
<dbReference type="InterPro" id="IPR036271">
    <property type="entry name" value="Tet_transcr_reg_TetR-rel_C_sf"/>
</dbReference>
<gene>
    <name evidence="4" type="ORF">KDI_25100</name>
</gene>
<name>A0A5A5TCR2_9CHLR</name>
<dbReference type="AlphaFoldDB" id="A0A5A5TCR2"/>
<dbReference type="Proteomes" id="UP000322530">
    <property type="component" value="Unassembled WGS sequence"/>
</dbReference>
<accession>A0A5A5TCR2</accession>
<evidence type="ECO:0000259" key="3">
    <source>
        <dbReference type="PROSITE" id="PS50977"/>
    </source>
</evidence>
<keyword evidence="5" id="KW-1185">Reference proteome</keyword>